<organism evidence="2 3">
    <name type="scientific">Setaria viridis</name>
    <name type="common">Green bristlegrass</name>
    <name type="synonym">Setaria italica subsp. viridis</name>
    <dbReference type="NCBI Taxonomy" id="4556"/>
    <lineage>
        <taxon>Eukaryota</taxon>
        <taxon>Viridiplantae</taxon>
        <taxon>Streptophyta</taxon>
        <taxon>Embryophyta</taxon>
        <taxon>Tracheophyta</taxon>
        <taxon>Spermatophyta</taxon>
        <taxon>Magnoliopsida</taxon>
        <taxon>Liliopsida</taxon>
        <taxon>Poales</taxon>
        <taxon>Poaceae</taxon>
        <taxon>PACMAD clade</taxon>
        <taxon>Panicoideae</taxon>
        <taxon>Panicodae</taxon>
        <taxon>Paniceae</taxon>
        <taxon>Cenchrinae</taxon>
        <taxon>Setaria</taxon>
    </lineage>
</organism>
<dbReference type="Gramene" id="TKW19873">
    <property type="protein sequence ID" value="TKW19873"/>
    <property type="gene ID" value="SEVIR_4G047704v2"/>
</dbReference>
<dbReference type="InterPro" id="IPR005174">
    <property type="entry name" value="KIB1-4_b-propeller"/>
</dbReference>
<dbReference type="OMA" id="CTHWRAS"/>
<sequence>MGRMVGVGWSSLSADLLEEISGRLSSDADHLHIHQVCTHWRASTSPLAARRPWVVAGRAGSGILPIGDYSLRLPLDGAQRVDVGALPTGLPYCCGLSRGWLVLVDHYRYPTRLVLWEPLSNTEISLPCLENITLVVLSGDSLTSLSDWVAIAGQVQGVTRQKTVFWRPGDATWTILNDQETFEIDTVMFHEGKA</sequence>
<reference evidence="2" key="1">
    <citation type="submission" date="2019-03" db="EMBL/GenBank/DDBJ databases">
        <title>WGS assembly of Setaria viridis.</title>
        <authorList>
            <person name="Huang P."/>
            <person name="Jenkins J."/>
            <person name="Grimwood J."/>
            <person name="Barry K."/>
            <person name="Healey A."/>
            <person name="Mamidi S."/>
            <person name="Sreedasyam A."/>
            <person name="Shu S."/>
            <person name="Feldman M."/>
            <person name="Wu J."/>
            <person name="Yu Y."/>
            <person name="Chen C."/>
            <person name="Johnson J."/>
            <person name="Rokhsar D."/>
            <person name="Baxter I."/>
            <person name="Schmutz J."/>
            <person name="Brutnell T."/>
            <person name="Kellogg E."/>
        </authorList>
    </citation>
    <scope>NUCLEOTIDE SEQUENCE [LARGE SCALE GENOMIC DNA]</scope>
</reference>
<name>A0A4U6UYG8_SETVI</name>
<dbReference type="AlphaFoldDB" id="A0A4U6UYG8"/>
<dbReference type="PANTHER" id="PTHR36901:SF2">
    <property type="entry name" value="OS10G0520400 PROTEIN"/>
    <property type="match status" value="1"/>
</dbReference>
<evidence type="ECO:0000259" key="1">
    <source>
        <dbReference type="Pfam" id="PF03478"/>
    </source>
</evidence>
<evidence type="ECO:0000313" key="3">
    <source>
        <dbReference type="Proteomes" id="UP000298652"/>
    </source>
</evidence>
<gene>
    <name evidence="2" type="ORF">SEVIR_4G047704v2</name>
</gene>
<protein>
    <recommendedName>
        <fullName evidence="1">KIB1-4 beta-propeller domain-containing protein</fullName>
    </recommendedName>
</protein>
<dbReference type="Proteomes" id="UP000298652">
    <property type="component" value="Chromosome 4"/>
</dbReference>
<feature type="domain" description="KIB1-4 beta-propeller" evidence="1">
    <location>
        <begin position="88"/>
        <end position="193"/>
    </location>
</feature>
<evidence type="ECO:0000313" key="2">
    <source>
        <dbReference type="EMBL" id="TKW19873.1"/>
    </source>
</evidence>
<dbReference type="EMBL" id="CM016555">
    <property type="protein sequence ID" value="TKW19873.1"/>
    <property type="molecule type" value="Genomic_DNA"/>
</dbReference>
<keyword evidence="3" id="KW-1185">Reference proteome</keyword>
<dbReference type="Gene3D" id="1.20.1280.50">
    <property type="match status" value="1"/>
</dbReference>
<accession>A0A4U6UYG8</accession>
<proteinExistence type="predicted"/>
<dbReference type="PANTHER" id="PTHR36901">
    <property type="entry name" value="F-BOX DOMAIN CONTAINING PROTEIN, EXPRESSED-RELATED"/>
    <property type="match status" value="1"/>
</dbReference>
<dbReference type="Pfam" id="PF03478">
    <property type="entry name" value="Beta-prop_KIB1-4"/>
    <property type="match status" value="1"/>
</dbReference>